<sequence length="536" mass="61802">MDYEDLFKIKPVLDFDVLGGKTLLIIRDKKPIVYSPFGVIDIKGYAEEVSWIGNDSFFITIDPNGSELRQIFIWDKGKLERIISDQYDNFSPLYTKNGILFLSNRDGKTIHLYLYDKEIKKLSKGDLPVFSYCANDKYIVYSQGIYDNDIHVIDYEGNEIAEIDFPESEQELPSDQCFLDEKTFLFISNHEDLFKLFAYDIKEEKIEKIRESKYEIVEAVPYKGSIAYVEDRHGDFALVHEKEILNEGFIVGLKSDEESLYFIYSNHESSYNLYKYDGKLSRLTNSMNGVKGEFVKPSHVEYNSDGIKIHALLYSKGNEDKGVIYIHGGPDWECVNSFNPEIQFLVNKGFKVICPNYRGSIGYGRKFNHLNDKDLGGGDLRDVINAIKVLNVKKVAITGASYGGYLTMMAVTKYPDLWCSAVAVVPFVNWFTEKKFEREYLQQYDEMKMGNDEVLLKDRSPIFFIDRIKTPLMLLAGENDPRCPAEETLQVVNELKKLGREVKYKIYKDEGHGFAKVENYIDSIKETVEFISTHCQ</sequence>
<accession>A0AAT9GN88</accession>
<dbReference type="GeneID" id="92353206"/>
<name>A0AAT9GN88_9CREN</name>
<dbReference type="Pfam" id="PF00326">
    <property type="entry name" value="Peptidase_S9"/>
    <property type="match status" value="1"/>
</dbReference>
<dbReference type="SUPFAM" id="SSF53474">
    <property type="entry name" value="alpha/beta-Hydrolases"/>
    <property type="match status" value="1"/>
</dbReference>
<dbReference type="SUPFAM" id="SSF69304">
    <property type="entry name" value="Tricorn protease N-terminal domain"/>
    <property type="match status" value="1"/>
</dbReference>
<dbReference type="PANTHER" id="PTHR42776">
    <property type="entry name" value="SERINE PEPTIDASE S9 FAMILY MEMBER"/>
    <property type="match status" value="1"/>
</dbReference>
<dbReference type="Gene3D" id="3.40.50.1820">
    <property type="entry name" value="alpha/beta hydrolase"/>
    <property type="match status" value="1"/>
</dbReference>
<reference evidence="3" key="1">
    <citation type="submission" date="2024-03" db="EMBL/GenBank/DDBJ databases">
        <title>Complete genome sequence of Sulfurisphaera javensis strain KD-1.</title>
        <authorList>
            <person name="Sakai H."/>
            <person name="Nur N."/>
            <person name="Suwanto A."/>
            <person name="Kurosawa N."/>
        </authorList>
    </citation>
    <scope>NUCLEOTIDE SEQUENCE</scope>
    <source>
        <strain evidence="3">KD-1</strain>
    </source>
</reference>
<proteinExistence type="predicted"/>
<dbReference type="EMBL" id="AP031322">
    <property type="protein sequence ID" value="BFH72332.1"/>
    <property type="molecule type" value="Genomic_DNA"/>
</dbReference>
<keyword evidence="1" id="KW-0378">Hydrolase</keyword>
<dbReference type="RefSeq" id="WP_369610564.1">
    <property type="nucleotide sequence ID" value="NZ_AP031322.1"/>
</dbReference>
<organism evidence="3">
    <name type="scientific">Sulfurisphaera javensis</name>
    <dbReference type="NCBI Taxonomy" id="2049879"/>
    <lineage>
        <taxon>Archaea</taxon>
        <taxon>Thermoproteota</taxon>
        <taxon>Thermoprotei</taxon>
        <taxon>Sulfolobales</taxon>
        <taxon>Sulfolobaceae</taxon>
        <taxon>Sulfurisphaera</taxon>
    </lineage>
</organism>
<evidence type="ECO:0000256" key="1">
    <source>
        <dbReference type="ARBA" id="ARBA00022801"/>
    </source>
</evidence>
<evidence type="ECO:0000259" key="2">
    <source>
        <dbReference type="Pfam" id="PF00326"/>
    </source>
</evidence>
<feature type="domain" description="Peptidase S9 prolyl oligopeptidase catalytic" evidence="2">
    <location>
        <begin position="337"/>
        <end position="534"/>
    </location>
</feature>
<evidence type="ECO:0000313" key="3">
    <source>
        <dbReference type="EMBL" id="BFH72332.1"/>
    </source>
</evidence>
<dbReference type="KEGG" id="sjv:SJAV_02760"/>
<dbReference type="PANTHER" id="PTHR42776:SF27">
    <property type="entry name" value="DIPEPTIDYL PEPTIDASE FAMILY MEMBER 6"/>
    <property type="match status" value="1"/>
</dbReference>
<dbReference type="GO" id="GO:0004252">
    <property type="term" value="F:serine-type endopeptidase activity"/>
    <property type="evidence" value="ECO:0007669"/>
    <property type="project" value="TreeGrafter"/>
</dbReference>
<dbReference type="InterPro" id="IPR001375">
    <property type="entry name" value="Peptidase_S9_cat"/>
</dbReference>
<gene>
    <name evidence="3" type="ORF">SJAV_02760</name>
</gene>
<dbReference type="Gene3D" id="2.120.10.30">
    <property type="entry name" value="TolB, C-terminal domain"/>
    <property type="match status" value="1"/>
</dbReference>
<dbReference type="GO" id="GO:0006508">
    <property type="term" value="P:proteolysis"/>
    <property type="evidence" value="ECO:0007669"/>
    <property type="project" value="InterPro"/>
</dbReference>
<protein>
    <submittedName>
        <fullName evidence="3">S9 family peptidase</fullName>
    </submittedName>
</protein>
<dbReference type="AlphaFoldDB" id="A0AAT9GN88"/>
<dbReference type="InterPro" id="IPR011042">
    <property type="entry name" value="6-blade_b-propeller_TolB-like"/>
</dbReference>
<dbReference type="InterPro" id="IPR029058">
    <property type="entry name" value="AB_hydrolase_fold"/>
</dbReference>